<evidence type="ECO:0000313" key="1">
    <source>
        <dbReference type="EMBL" id="QYA18385.1"/>
    </source>
</evidence>
<organism evidence="1">
    <name type="scientific">Clandestinovirus</name>
    <dbReference type="NCBI Taxonomy" id="2831644"/>
    <lineage>
        <taxon>Viruses</taxon>
    </lineage>
</organism>
<gene>
    <name evidence="1" type="ORF">KOM_12_115</name>
</gene>
<protein>
    <submittedName>
        <fullName evidence="1">Uncharacterized protein</fullName>
    </submittedName>
</protein>
<name>A0A8F8KPG2_9VIRU</name>
<proteinExistence type="predicted"/>
<reference evidence="1" key="1">
    <citation type="submission" date="2021-06" db="EMBL/GenBank/DDBJ databases">
        <authorList>
            <person name="Rolland C."/>
        </authorList>
    </citation>
    <scope>NUCLEOTIDE SEQUENCE</scope>
    <source>
        <strain evidence="1">347.936635</strain>
    </source>
</reference>
<accession>A0A8F8KPG2</accession>
<sequence length="135" mass="15767">MWSKLSFARQSLSRLSIRCSSSQPERWYDSLPTIVQEAKLKQEQHQEKCFQDSIVWLDKQISSVESPLAKAIVQKAKSGERSLMFYYADIPVATFFNPQSMNKNIVDVMNAKYKDRFKFADYSSPNSSRYFTISW</sequence>
<dbReference type="EMBL" id="MZ420154">
    <property type="protein sequence ID" value="QYA18385.1"/>
    <property type="molecule type" value="Genomic_DNA"/>
</dbReference>